<comment type="caution">
    <text evidence="2">The sequence shown here is derived from an EMBL/GenBank/DDBJ whole genome shotgun (WGS) entry which is preliminary data.</text>
</comment>
<evidence type="ECO:0000313" key="2">
    <source>
        <dbReference type="EMBL" id="KAJ1214096.1"/>
    </source>
</evidence>
<organism evidence="2 3">
    <name type="scientific">Pleurodeles waltl</name>
    <name type="common">Iberian ribbed newt</name>
    <dbReference type="NCBI Taxonomy" id="8319"/>
    <lineage>
        <taxon>Eukaryota</taxon>
        <taxon>Metazoa</taxon>
        <taxon>Chordata</taxon>
        <taxon>Craniata</taxon>
        <taxon>Vertebrata</taxon>
        <taxon>Euteleostomi</taxon>
        <taxon>Amphibia</taxon>
        <taxon>Batrachia</taxon>
        <taxon>Caudata</taxon>
        <taxon>Salamandroidea</taxon>
        <taxon>Salamandridae</taxon>
        <taxon>Pleurodelinae</taxon>
        <taxon>Pleurodeles</taxon>
    </lineage>
</organism>
<reference evidence="2" key="1">
    <citation type="journal article" date="2022" name="bioRxiv">
        <title>Sequencing and chromosome-scale assembly of the giantPleurodeles waltlgenome.</title>
        <authorList>
            <person name="Brown T."/>
            <person name="Elewa A."/>
            <person name="Iarovenko S."/>
            <person name="Subramanian E."/>
            <person name="Araus A.J."/>
            <person name="Petzold A."/>
            <person name="Susuki M."/>
            <person name="Suzuki K.-i.T."/>
            <person name="Hayashi T."/>
            <person name="Toyoda A."/>
            <person name="Oliveira C."/>
            <person name="Osipova E."/>
            <person name="Leigh N.D."/>
            <person name="Simon A."/>
            <person name="Yun M.H."/>
        </authorList>
    </citation>
    <scope>NUCLEOTIDE SEQUENCE</scope>
    <source>
        <strain evidence="2">20211129_DDA</strain>
        <tissue evidence="2">Liver</tissue>
    </source>
</reference>
<keyword evidence="3" id="KW-1185">Reference proteome</keyword>
<evidence type="ECO:0000256" key="1">
    <source>
        <dbReference type="SAM" id="MobiDB-lite"/>
    </source>
</evidence>
<gene>
    <name evidence="2" type="ORF">NDU88_001723</name>
</gene>
<feature type="compositionally biased region" description="Basic and acidic residues" evidence="1">
    <location>
        <begin position="56"/>
        <end position="67"/>
    </location>
</feature>
<accession>A0AAV7WN53</accession>
<protein>
    <submittedName>
        <fullName evidence="2">Uncharacterized protein</fullName>
    </submittedName>
</protein>
<dbReference type="Proteomes" id="UP001066276">
    <property type="component" value="Chromosome 1_1"/>
</dbReference>
<proteinExistence type="predicted"/>
<sequence>MTETGAQQETAVSCEMLVPSLSPSVTGDLGDGAARLVRGIYVSDVGIGTDGASEPEPIKGEGGEKAADSGVKAGV</sequence>
<feature type="region of interest" description="Disordered" evidence="1">
    <location>
        <begin position="45"/>
        <end position="75"/>
    </location>
</feature>
<dbReference type="EMBL" id="JANPWB010000001">
    <property type="protein sequence ID" value="KAJ1214096.1"/>
    <property type="molecule type" value="Genomic_DNA"/>
</dbReference>
<dbReference type="AlphaFoldDB" id="A0AAV7WN53"/>
<evidence type="ECO:0000313" key="3">
    <source>
        <dbReference type="Proteomes" id="UP001066276"/>
    </source>
</evidence>
<name>A0AAV7WN53_PLEWA</name>